<reference evidence="1 2" key="1">
    <citation type="journal article" date="2019" name="Nat. Ecol. Evol.">
        <title>Megaphylogeny resolves global patterns of mushroom evolution.</title>
        <authorList>
            <person name="Varga T."/>
            <person name="Krizsan K."/>
            <person name="Foldi C."/>
            <person name="Dima B."/>
            <person name="Sanchez-Garcia M."/>
            <person name="Sanchez-Ramirez S."/>
            <person name="Szollosi G.J."/>
            <person name="Szarkandi J.G."/>
            <person name="Papp V."/>
            <person name="Albert L."/>
            <person name="Andreopoulos W."/>
            <person name="Angelini C."/>
            <person name="Antonin V."/>
            <person name="Barry K.W."/>
            <person name="Bougher N.L."/>
            <person name="Buchanan P."/>
            <person name="Buyck B."/>
            <person name="Bense V."/>
            <person name="Catcheside P."/>
            <person name="Chovatia M."/>
            <person name="Cooper J."/>
            <person name="Damon W."/>
            <person name="Desjardin D."/>
            <person name="Finy P."/>
            <person name="Geml J."/>
            <person name="Haridas S."/>
            <person name="Hughes K."/>
            <person name="Justo A."/>
            <person name="Karasinski D."/>
            <person name="Kautmanova I."/>
            <person name="Kiss B."/>
            <person name="Kocsube S."/>
            <person name="Kotiranta H."/>
            <person name="LaButti K.M."/>
            <person name="Lechner B.E."/>
            <person name="Liimatainen K."/>
            <person name="Lipzen A."/>
            <person name="Lukacs Z."/>
            <person name="Mihaltcheva S."/>
            <person name="Morgado L.N."/>
            <person name="Niskanen T."/>
            <person name="Noordeloos M.E."/>
            <person name="Ohm R.A."/>
            <person name="Ortiz-Santana B."/>
            <person name="Ovrebo C."/>
            <person name="Racz N."/>
            <person name="Riley R."/>
            <person name="Savchenko A."/>
            <person name="Shiryaev A."/>
            <person name="Soop K."/>
            <person name="Spirin V."/>
            <person name="Szebenyi C."/>
            <person name="Tomsovsky M."/>
            <person name="Tulloss R.E."/>
            <person name="Uehling J."/>
            <person name="Grigoriev I.V."/>
            <person name="Vagvolgyi C."/>
            <person name="Papp T."/>
            <person name="Martin F.M."/>
            <person name="Miettinen O."/>
            <person name="Hibbett D.S."/>
            <person name="Nagy L.G."/>
        </authorList>
    </citation>
    <scope>NUCLEOTIDE SEQUENCE [LARGE SCALE GENOMIC DNA]</scope>
    <source>
        <strain evidence="1 2">NL-1719</strain>
    </source>
</reference>
<keyword evidence="2" id="KW-1185">Reference proteome</keyword>
<protein>
    <submittedName>
        <fullName evidence="1">Uncharacterized protein</fullName>
    </submittedName>
</protein>
<evidence type="ECO:0000313" key="1">
    <source>
        <dbReference type="EMBL" id="TFK64012.1"/>
    </source>
</evidence>
<proteinExistence type="predicted"/>
<accession>A0ACD3AGP6</accession>
<name>A0ACD3AGP6_9AGAR</name>
<organism evidence="1 2">
    <name type="scientific">Pluteus cervinus</name>
    <dbReference type="NCBI Taxonomy" id="181527"/>
    <lineage>
        <taxon>Eukaryota</taxon>
        <taxon>Fungi</taxon>
        <taxon>Dikarya</taxon>
        <taxon>Basidiomycota</taxon>
        <taxon>Agaricomycotina</taxon>
        <taxon>Agaricomycetes</taxon>
        <taxon>Agaricomycetidae</taxon>
        <taxon>Agaricales</taxon>
        <taxon>Pluteineae</taxon>
        <taxon>Pluteaceae</taxon>
        <taxon>Pluteus</taxon>
    </lineage>
</organism>
<evidence type="ECO:0000313" key="2">
    <source>
        <dbReference type="Proteomes" id="UP000308600"/>
    </source>
</evidence>
<gene>
    <name evidence="1" type="ORF">BDN72DRAFT_802715</name>
</gene>
<dbReference type="EMBL" id="ML208493">
    <property type="protein sequence ID" value="TFK64012.1"/>
    <property type="molecule type" value="Genomic_DNA"/>
</dbReference>
<sequence length="689" mass="78686">MPVEEEAPDSSHDSSPSQTNINYRDCMMNTTHFYYNYTMTYDKNFNPVKALVDNAVPSAAFDSKERSSFPRIDPHTRKLHLDLITEWSTSKGLNTLWLIGPPGAGKTALAQLVAELCSANGQPVASFFFSRSTPDRNGIEKFVATIALQVMGNVPGTRAIIVDVLANNPTIFQKTLTAQWDKLVIGPLRQAHPLEPLLVIVDGLDQCGSPDEQDLLLQTLPLIESQSDPVKLLFCCRPDPHLRAASKSFAPQQILLGDRDDPDIFAFFQHSFARIVEKFNAQATPLPIDSWPSAAALWELTRMACGQFSFAEAVIAFVQTDNEEDPRLRLDMLLNGSTKAFQKLDVSYLEEMQGLIGTVPSEYLTLMGKLTPHLVLHGRYSSSPLSISDLSVFWSMDPYQIRRLFKALDPLFILTADDAVQWRRRSSLDFVSSPAFPHPYSYNVAHFTSVTLHTLKIIRAYLTNEKDPRAELAFTYWCDQCRFSLPTWSLVWHLFTFNTEAWVRWAMKKPWTSVDSTYGQFIIWIESQDAVGWLKYKFPPQLLLDARKQWLLCNQEPIIRGLVGTHLRELYEHGEVSAWHCTLILNELHLRVLEEDNDIIRECLSQPEEGRTILLGVLSSLLPATRFQHSLRNLMPSEDQPWERLTSSPLGLNEHAYLWFQFGVFITLGWIWYGFLYVRYKSLYLRKIL</sequence>
<dbReference type="Proteomes" id="UP000308600">
    <property type="component" value="Unassembled WGS sequence"/>
</dbReference>